<dbReference type="HOGENOM" id="CLU_3276174_0_0_9"/>
<reference evidence="1 2" key="1">
    <citation type="submission" date="2008-08" db="EMBL/GenBank/DDBJ databases">
        <title>Draft genome sequence of Ruminococcus lactaris ATCC 29176.</title>
        <authorList>
            <person name="Sudarsanam P."/>
            <person name="Ley R."/>
            <person name="Guruge J."/>
            <person name="Turnbaugh P.J."/>
            <person name="Mahowald M."/>
            <person name="Liep D."/>
            <person name="Gordon J."/>
        </authorList>
    </citation>
    <scope>NUCLEOTIDE SEQUENCE [LARGE SCALE GENOMIC DNA]</scope>
    <source>
        <strain evidence="1 2">ATCC 29176</strain>
    </source>
</reference>
<evidence type="ECO:0000313" key="2">
    <source>
        <dbReference type="Proteomes" id="UP000003254"/>
    </source>
</evidence>
<sequence length="41" mass="4610">MKCYKKQYEKISEMIYSKKSAGTNLEGSLCGFSAEGIHYGE</sequence>
<comment type="caution">
    <text evidence="1">The sequence shown here is derived from an EMBL/GenBank/DDBJ whole genome shotgun (WGS) entry which is preliminary data.</text>
</comment>
<dbReference type="Proteomes" id="UP000003254">
    <property type="component" value="Unassembled WGS sequence"/>
</dbReference>
<dbReference type="AlphaFoldDB" id="B5CQF3"/>
<organism evidence="1 2">
    <name type="scientific">[Ruminococcus] lactaris ATCC 29176</name>
    <dbReference type="NCBI Taxonomy" id="471875"/>
    <lineage>
        <taxon>Bacteria</taxon>
        <taxon>Bacillati</taxon>
        <taxon>Bacillota</taxon>
        <taxon>Clostridia</taxon>
        <taxon>Lachnospirales</taxon>
        <taxon>Lachnospiraceae</taxon>
        <taxon>Mediterraneibacter</taxon>
    </lineage>
</organism>
<gene>
    <name evidence="1" type="ORF">RUMLAC_01699</name>
</gene>
<accession>B5CQF3</accession>
<dbReference type="EMBL" id="ABOU02000037">
    <property type="protein sequence ID" value="EDY32516.1"/>
    <property type="molecule type" value="Genomic_DNA"/>
</dbReference>
<keyword evidence="2" id="KW-1185">Reference proteome</keyword>
<name>B5CQF3_9FIRM</name>
<reference evidence="1 2" key="2">
    <citation type="submission" date="2008-08" db="EMBL/GenBank/DDBJ databases">
        <authorList>
            <person name="Fulton L."/>
            <person name="Clifton S."/>
            <person name="Fulton B."/>
            <person name="Xu J."/>
            <person name="Minx P."/>
            <person name="Pepin K.H."/>
            <person name="Johnson M."/>
            <person name="Bhonagiri V."/>
            <person name="Nash W.E."/>
            <person name="Mardis E.R."/>
            <person name="Wilson R.K."/>
        </authorList>
    </citation>
    <scope>NUCLEOTIDE SEQUENCE [LARGE SCALE GENOMIC DNA]</scope>
    <source>
        <strain evidence="1 2">ATCC 29176</strain>
    </source>
</reference>
<proteinExistence type="predicted"/>
<protein>
    <submittedName>
        <fullName evidence="1">Uncharacterized protein</fullName>
    </submittedName>
</protein>
<evidence type="ECO:0000313" key="1">
    <source>
        <dbReference type="EMBL" id="EDY32516.1"/>
    </source>
</evidence>